<protein>
    <submittedName>
        <fullName evidence="2">DsDNA nuclease domain-containing protein</fullName>
    </submittedName>
</protein>
<proteinExistence type="predicted"/>
<accession>A0ABY7PTP7</accession>
<dbReference type="RefSeq" id="WP_270128864.1">
    <property type="nucleotide sequence ID" value="NZ_CP115396.1"/>
</dbReference>
<organism evidence="2 3">
    <name type="scientific">Hymenobacter yonginensis</name>
    <dbReference type="NCBI Taxonomy" id="748197"/>
    <lineage>
        <taxon>Bacteria</taxon>
        <taxon>Pseudomonadati</taxon>
        <taxon>Bacteroidota</taxon>
        <taxon>Cytophagia</taxon>
        <taxon>Cytophagales</taxon>
        <taxon>Hymenobacteraceae</taxon>
        <taxon>Hymenobacter</taxon>
    </lineage>
</organism>
<gene>
    <name evidence="2" type="ORF">O9Z63_08455</name>
</gene>
<sequence>MSASIFSPVQVTNWNDPGDETLRNFRYQVCYGIILLADSIINRADRKAYISVYCEQQDDFLCELPNGKYDAIQIKTSTPENGEWQITDEQILKTIYRFYHIETTYPNYIENYYIVSNTRYADRRSKDVTELAKCPTTFCEAISLLNHNNDNKEGFINTYINIKEYIFKKGISSINDKTLLSVLRRIHWTSGPSRDGFFEFIVQSHLTQIPGISSWQNNKIIKFANEIVLRIFNSSSLSNAQPDRWTVTNSKCNQHIYINHKRIFIDEIKKLVQFYENDNNLASDYYSSYEPIRLAAIDRAMPITSEKMQVGQIQHKHISRIKDLALTAERKLMELSKIPGFDENNIKVIEGMVQSICEEAELSATLNSDGENAYGSKMLSSVYSSLRTVSNNDSKVIYGQPYELLLGVAGLLTEECKIWWSPEFILKGSQI</sequence>
<feature type="domain" description="CD-NTase associated protein 4-like DNA endonuclease" evidence="1">
    <location>
        <begin position="16"/>
        <end position="164"/>
    </location>
</feature>
<keyword evidence="3" id="KW-1185">Reference proteome</keyword>
<name>A0ABY7PTP7_9BACT</name>
<dbReference type="InterPro" id="IPR025382">
    <property type="entry name" value="Cap4-like_endonuclease_dom"/>
</dbReference>
<evidence type="ECO:0000313" key="3">
    <source>
        <dbReference type="Proteomes" id="UP001211872"/>
    </source>
</evidence>
<dbReference type="EMBL" id="CP115396">
    <property type="protein sequence ID" value="WBO86280.1"/>
    <property type="molecule type" value="Genomic_DNA"/>
</dbReference>
<evidence type="ECO:0000313" key="2">
    <source>
        <dbReference type="EMBL" id="WBO86280.1"/>
    </source>
</evidence>
<dbReference type="Pfam" id="PF14130">
    <property type="entry name" value="Cap4_nuclease"/>
    <property type="match status" value="1"/>
</dbReference>
<reference evidence="2 3" key="1">
    <citation type="journal article" date="2011" name="Int. J. Syst. Evol. Microbiol.">
        <title>Hymenobacter yonginensis sp. nov., isolated from a mesotrophic artificial lake.</title>
        <authorList>
            <person name="Joung Y."/>
            <person name="Cho S.H."/>
            <person name="Kim H."/>
            <person name="Kim S.B."/>
            <person name="Joh K."/>
        </authorList>
    </citation>
    <scope>NUCLEOTIDE SEQUENCE [LARGE SCALE GENOMIC DNA]</scope>
    <source>
        <strain evidence="2 3">KCTC 22745</strain>
    </source>
</reference>
<dbReference type="Proteomes" id="UP001211872">
    <property type="component" value="Chromosome"/>
</dbReference>
<evidence type="ECO:0000259" key="1">
    <source>
        <dbReference type="Pfam" id="PF14130"/>
    </source>
</evidence>